<name>A0ABS7DK04_9GAMM</name>
<organism evidence="1 2">
    <name type="scientific">Succinivibrio faecicola</name>
    <dbReference type="NCBI Taxonomy" id="2820300"/>
    <lineage>
        <taxon>Bacteria</taxon>
        <taxon>Pseudomonadati</taxon>
        <taxon>Pseudomonadota</taxon>
        <taxon>Gammaproteobacteria</taxon>
        <taxon>Aeromonadales</taxon>
        <taxon>Succinivibrionaceae</taxon>
        <taxon>Succinivibrio</taxon>
    </lineage>
</organism>
<evidence type="ECO:0000313" key="2">
    <source>
        <dbReference type="Proteomes" id="UP000731465"/>
    </source>
</evidence>
<protein>
    <recommendedName>
        <fullName evidence="3">Transposase</fullName>
    </recommendedName>
</protein>
<dbReference type="RefSeq" id="WP_219938471.1">
    <property type="nucleotide sequence ID" value="NZ_JAGFNY010000098.1"/>
</dbReference>
<accession>A0ABS7DK04</accession>
<evidence type="ECO:0008006" key="3">
    <source>
        <dbReference type="Google" id="ProtNLM"/>
    </source>
</evidence>
<keyword evidence="2" id="KW-1185">Reference proteome</keyword>
<sequence length="217" mass="24486">MHKLEYSLYFKIADDYLSFKGTFESFYDVSLSLFCQKNGLDRHKIMSKHHLRNYLHFIKCSSNDNSDANTFVFWSKTYDEMQFSGLSRIEFYKCYKVGLGVSSNHFYNLMKAVEFKRAFDEYKSTQAIESASLTVTSEEDGGEELVKVVNIQENSNAQDETVSTNVAANTPKSVASFTCNTTKLGTEIKVTSNGHCISFNSETPERSVALVLKALGA</sequence>
<feature type="non-terminal residue" evidence="1">
    <location>
        <position position="217"/>
    </location>
</feature>
<evidence type="ECO:0000313" key="1">
    <source>
        <dbReference type="EMBL" id="MBW7571175.1"/>
    </source>
</evidence>
<gene>
    <name evidence="1" type="ORF">J5V48_09780</name>
</gene>
<dbReference type="EMBL" id="JAGFNY010000098">
    <property type="protein sequence ID" value="MBW7571175.1"/>
    <property type="molecule type" value="Genomic_DNA"/>
</dbReference>
<proteinExistence type="predicted"/>
<reference evidence="1 2" key="1">
    <citation type="submission" date="2021-03" db="EMBL/GenBank/DDBJ databases">
        <title>Succinivibrio sp. nov. isolated from feces of cow.</title>
        <authorList>
            <person name="Choi J.-Y."/>
        </authorList>
    </citation>
    <scope>NUCLEOTIDE SEQUENCE [LARGE SCALE GENOMIC DNA]</scope>
    <source>
        <strain evidence="1 2">AGMB01872</strain>
    </source>
</reference>
<dbReference type="Proteomes" id="UP000731465">
    <property type="component" value="Unassembled WGS sequence"/>
</dbReference>
<comment type="caution">
    <text evidence="1">The sequence shown here is derived from an EMBL/GenBank/DDBJ whole genome shotgun (WGS) entry which is preliminary data.</text>
</comment>